<gene>
    <name evidence="7" type="ORF">G8770_06125</name>
</gene>
<dbReference type="RefSeq" id="WP_167183288.1">
    <property type="nucleotide sequence ID" value="NZ_JAAONZ010000003.1"/>
</dbReference>
<dbReference type="PROSITE" id="PS50977">
    <property type="entry name" value="HTH_TETR_2"/>
    <property type="match status" value="1"/>
</dbReference>
<proteinExistence type="predicted"/>
<evidence type="ECO:0000313" key="7">
    <source>
        <dbReference type="EMBL" id="NHO65116.1"/>
    </source>
</evidence>
<feature type="compositionally biased region" description="Low complexity" evidence="5">
    <location>
        <begin position="34"/>
        <end position="50"/>
    </location>
</feature>
<feature type="region of interest" description="Disordered" evidence="5">
    <location>
        <begin position="1"/>
        <end position="51"/>
    </location>
</feature>
<keyword evidence="1" id="KW-0805">Transcription regulation</keyword>
<evidence type="ECO:0000313" key="8">
    <source>
        <dbReference type="Proteomes" id="UP000787472"/>
    </source>
</evidence>
<dbReference type="EMBL" id="JAAONZ010000003">
    <property type="protein sequence ID" value="NHO65116.1"/>
    <property type="molecule type" value="Genomic_DNA"/>
</dbReference>
<dbReference type="InterPro" id="IPR009057">
    <property type="entry name" value="Homeodomain-like_sf"/>
</dbReference>
<feature type="domain" description="HTH tetR-type" evidence="6">
    <location>
        <begin position="54"/>
        <end position="114"/>
    </location>
</feature>
<evidence type="ECO:0000256" key="5">
    <source>
        <dbReference type="SAM" id="MobiDB-lite"/>
    </source>
</evidence>
<feature type="compositionally biased region" description="Polar residues" evidence="5">
    <location>
        <begin position="1"/>
        <end position="26"/>
    </location>
</feature>
<feature type="DNA-binding region" description="H-T-H motif" evidence="4">
    <location>
        <begin position="77"/>
        <end position="96"/>
    </location>
</feature>
<dbReference type="Gene3D" id="1.10.357.10">
    <property type="entry name" value="Tetracycline Repressor, domain 2"/>
    <property type="match status" value="1"/>
</dbReference>
<keyword evidence="8" id="KW-1185">Reference proteome</keyword>
<dbReference type="PANTHER" id="PTHR30055">
    <property type="entry name" value="HTH-TYPE TRANSCRIPTIONAL REGULATOR RUTR"/>
    <property type="match status" value="1"/>
</dbReference>
<dbReference type="GO" id="GO:0000976">
    <property type="term" value="F:transcription cis-regulatory region binding"/>
    <property type="evidence" value="ECO:0007669"/>
    <property type="project" value="TreeGrafter"/>
</dbReference>
<dbReference type="InterPro" id="IPR001647">
    <property type="entry name" value="HTH_TetR"/>
</dbReference>
<dbReference type="Proteomes" id="UP000787472">
    <property type="component" value="Unassembled WGS sequence"/>
</dbReference>
<reference evidence="7" key="1">
    <citation type="submission" date="2020-03" db="EMBL/GenBank/DDBJ databases">
        <authorList>
            <person name="Guo F."/>
        </authorList>
    </citation>
    <scope>NUCLEOTIDE SEQUENCE</scope>
    <source>
        <strain evidence="7">JCM 30134</strain>
    </source>
</reference>
<evidence type="ECO:0000256" key="4">
    <source>
        <dbReference type="PROSITE-ProRule" id="PRU00335"/>
    </source>
</evidence>
<evidence type="ECO:0000259" key="6">
    <source>
        <dbReference type="PROSITE" id="PS50977"/>
    </source>
</evidence>
<comment type="caution">
    <text evidence="7">The sequence shown here is derived from an EMBL/GenBank/DDBJ whole genome shotgun (WGS) entry which is preliminary data.</text>
</comment>
<dbReference type="PANTHER" id="PTHR30055:SF234">
    <property type="entry name" value="HTH-TYPE TRANSCRIPTIONAL REGULATOR BETI"/>
    <property type="match status" value="1"/>
</dbReference>
<dbReference type="InterPro" id="IPR050109">
    <property type="entry name" value="HTH-type_TetR-like_transc_reg"/>
</dbReference>
<name>A0A9E5JTC4_9GAMM</name>
<protein>
    <submittedName>
        <fullName evidence="7">TetR family transcriptional regulator</fullName>
    </submittedName>
</protein>
<keyword evidence="2 4" id="KW-0238">DNA-binding</keyword>
<sequence length="257" mass="29123">MQDSNSTKSSKSTQAPGSTRAPNLSPGSRAASDQQLSTKTQKLSTKTQKLSKGEQTRLKILRAALRVIARSGPRAVTHRGVAKEAAVSLSLTTYYFKDLSELLIEAFRLHKQELHDQIAPNFLSFQGQVELIQTCRAQGDREGLRASIHAITEQLSDFMIARSQEDSQGLMVEMAFFFDLHMPDHFRQIAYELRQRFVDDVIELATQVGSDDPVSDAELIVSTVQRLQLELRSVPNCMSEEKLRRQLQHLVWRLWRD</sequence>
<keyword evidence="3" id="KW-0804">Transcription</keyword>
<dbReference type="AlphaFoldDB" id="A0A9E5JTC4"/>
<accession>A0A9E5JTC4</accession>
<dbReference type="SUPFAM" id="SSF46689">
    <property type="entry name" value="Homeodomain-like"/>
    <property type="match status" value="1"/>
</dbReference>
<organism evidence="7 8">
    <name type="scientific">Pseudomaricurvus hydrocarbonicus</name>
    <dbReference type="NCBI Taxonomy" id="1470433"/>
    <lineage>
        <taxon>Bacteria</taxon>
        <taxon>Pseudomonadati</taxon>
        <taxon>Pseudomonadota</taxon>
        <taxon>Gammaproteobacteria</taxon>
        <taxon>Cellvibrionales</taxon>
        <taxon>Cellvibrionaceae</taxon>
        <taxon>Pseudomaricurvus</taxon>
    </lineage>
</organism>
<dbReference type="Pfam" id="PF00440">
    <property type="entry name" value="TetR_N"/>
    <property type="match status" value="1"/>
</dbReference>
<dbReference type="GO" id="GO:0003700">
    <property type="term" value="F:DNA-binding transcription factor activity"/>
    <property type="evidence" value="ECO:0007669"/>
    <property type="project" value="TreeGrafter"/>
</dbReference>
<evidence type="ECO:0000256" key="1">
    <source>
        <dbReference type="ARBA" id="ARBA00023015"/>
    </source>
</evidence>
<evidence type="ECO:0000256" key="2">
    <source>
        <dbReference type="ARBA" id="ARBA00023125"/>
    </source>
</evidence>
<evidence type="ECO:0000256" key="3">
    <source>
        <dbReference type="ARBA" id="ARBA00023163"/>
    </source>
</evidence>